<feature type="transmembrane region" description="Helical" evidence="8">
    <location>
        <begin position="165"/>
        <end position="186"/>
    </location>
</feature>
<comment type="subcellular location">
    <subcellularLocation>
        <location evidence="1">Cell membrane</location>
        <topology evidence="1">Multi-pass membrane protein</topology>
    </subcellularLocation>
</comment>
<proteinExistence type="inferred from homology"/>
<keyword evidence="4" id="KW-1003">Cell membrane</keyword>
<feature type="transmembrane region" description="Helical" evidence="8">
    <location>
        <begin position="333"/>
        <end position="354"/>
    </location>
</feature>
<feature type="transmembrane region" description="Helical" evidence="8">
    <location>
        <begin position="299"/>
        <end position="321"/>
    </location>
</feature>
<dbReference type="GO" id="GO:0022857">
    <property type="term" value="F:transmembrane transporter activity"/>
    <property type="evidence" value="ECO:0007669"/>
    <property type="project" value="InterPro"/>
</dbReference>
<dbReference type="InterPro" id="IPR020846">
    <property type="entry name" value="MFS_dom"/>
</dbReference>
<evidence type="ECO:0000313" key="11">
    <source>
        <dbReference type="Proteomes" id="UP000223370"/>
    </source>
</evidence>
<dbReference type="InterPro" id="IPR011701">
    <property type="entry name" value="MFS"/>
</dbReference>
<keyword evidence="5 8" id="KW-0812">Transmembrane</keyword>
<sequence length="460" mass="49905">MSEARIEPRVIGAIFATGLLSFSGVIVETAMNITFPTIMHEFSVNTSTVQWLTTLYLLIVAAVIPLSAYLKRTFKMRRLFIVANLLFMLGLILDGSAPAFWVLLLGRAVQGLGTGIALPLMFNIILEQVPRSRIGAMMGVGTLITGIAPAIGPTFGGIVTTYLSWRYIFVFLIPILLISLVLGVSCIRQKQPLQPSQLDILSVVLLILAFSGLIFGVSEFNSNTISHLFAWTAFIVGVIALVVFVLRERRQTQPILDLTPFSRASFSQHVFAFLMFQMMALGLSFILPNYLQLVNKATALQAGLIVLPGAALGAVLAPISGRLYDHFGPRRPILIGTTIVFVSMIAFGLFRMPLSDGQVIGLYVGFMLGIGLAFGNVLTDTLNQLSKQQQADGNAIMNTLQQFAAALGTAIASAIVASGQKGRPQVAGTMLGSQWALWLLLIFSVIALIMLGWTLRKQRE</sequence>
<evidence type="ECO:0000259" key="9">
    <source>
        <dbReference type="PROSITE" id="PS50850"/>
    </source>
</evidence>
<keyword evidence="6 8" id="KW-1133">Transmembrane helix</keyword>
<dbReference type="Gene3D" id="1.20.1250.20">
    <property type="entry name" value="MFS general substrate transporter like domains"/>
    <property type="match status" value="2"/>
</dbReference>
<name>A0A1Z5J204_9LACO</name>
<reference evidence="10 11" key="1">
    <citation type="submission" date="2015-11" db="EMBL/GenBank/DDBJ databases">
        <title>Draft genome sequences of new species of the genus Lactobacillus isolated from orchardgrass silage.</title>
        <authorList>
            <person name="Tohno M."/>
            <person name="Tanizawa Y."/>
            <person name="Arita M."/>
        </authorList>
    </citation>
    <scope>NUCLEOTIDE SEQUENCE [LARGE SCALE GENOMIC DNA]</scope>
    <source>
        <strain evidence="10 11">IWT5</strain>
    </source>
</reference>
<dbReference type="GO" id="GO:0005886">
    <property type="term" value="C:plasma membrane"/>
    <property type="evidence" value="ECO:0007669"/>
    <property type="project" value="UniProtKB-SubCell"/>
</dbReference>
<comment type="similarity">
    <text evidence="2">Belongs to the major facilitator superfamily. EmrB family.</text>
</comment>
<dbReference type="OrthoDB" id="9816041at2"/>
<dbReference type="AlphaFoldDB" id="A0A1Z5J204"/>
<accession>A0A1Z5J204</accession>
<dbReference type="EMBL" id="BCMJ01000003">
    <property type="protein sequence ID" value="GAX07929.1"/>
    <property type="molecule type" value="Genomic_DNA"/>
</dbReference>
<feature type="transmembrane region" description="Helical" evidence="8">
    <location>
        <begin position="138"/>
        <end position="159"/>
    </location>
</feature>
<evidence type="ECO:0000256" key="2">
    <source>
        <dbReference type="ARBA" id="ARBA00008537"/>
    </source>
</evidence>
<dbReference type="Proteomes" id="UP000223370">
    <property type="component" value="Unassembled WGS sequence"/>
</dbReference>
<feature type="transmembrane region" description="Helical" evidence="8">
    <location>
        <begin position="51"/>
        <end position="70"/>
    </location>
</feature>
<evidence type="ECO:0000256" key="7">
    <source>
        <dbReference type="ARBA" id="ARBA00023136"/>
    </source>
</evidence>
<gene>
    <name evidence="10" type="ORF">IWT5_01080</name>
</gene>
<evidence type="ECO:0000256" key="4">
    <source>
        <dbReference type="ARBA" id="ARBA00022475"/>
    </source>
</evidence>
<feature type="transmembrane region" description="Helical" evidence="8">
    <location>
        <begin position="400"/>
        <end position="420"/>
    </location>
</feature>
<keyword evidence="3" id="KW-0813">Transport</keyword>
<dbReference type="RefSeq" id="WP_098824283.1">
    <property type="nucleotide sequence ID" value="NZ_BCMJ01000003.1"/>
</dbReference>
<dbReference type="InterPro" id="IPR036259">
    <property type="entry name" value="MFS_trans_sf"/>
</dbReference>
<evidence type="ECO:0000313" key="10">
    <source>
        <dbReference type="EMBL" id="GAX07929.1"/>
    </source>
</evidence>
<feature type="transmembrane region" description="Helical" evidence="8">
    <location>
        <begin position="79"/>
        <end position="102"/>
    </location>
</feature>
<dbReference type="NCBIfam" id="TIGR00711">
    <property type="entry name" value="efflux_EmrB"/>
    <property type="match status" value="1"/>
</dbReference>
<feature type="transmembrane region" description="Helical" evidence="8">
    <location>
        <begin position="360"/>
        <end position="379"/>
    </location>
</feature>
<feature type="transmembrane region" description="Helical" evidence="8">
    <location>
        <begin position="108"/>
        <end position="126"/>
    </location>
</feature>
<protein>
    <submittedName>
        <fullName evidence="10">Major facilitator superfamily transporter</fullName>
    </submittedName>
</protein>
<dbReference type="PRINTS" id="PR01036">
    <property type="entry name" value="TCRTETB"/>
</dbReference>
<keyword evidence="7 8" id="KW-0472">Membrane</keyword>
<dbReference type="PROSITE" id="PS50850">
    <property type="entry name" value="MFS"/>
    <property type="match status" value="1"/>
</dbReference>
<feature type="transmembrane region" description="Helical" evidence="8">
    <location>
        <begin position="435"/>
        <end position="455"/>
    </location>
</feature>
<evidence type="ECO:0000256" key="8">
    <source>
        <dbReference type="SAM" id="Phobius"/>
    </source>
</evidence>
<dbReference type="PANTHER" id="PTHR42718">
    <property type="entry name" value="MAJOR FACILITATOR SUPERFAMILY MULTIDRUG TRANSPORTER MFSC"/>
    <property type="match status" value="1"/>
</dbReference>
<feature type="domain" description="Major facilitator superfamily (MFS) profile" evidence="9">
    <location>
        <begin position="9"/>
        <end position="459"/>
    </location>
</feature>
<feature type="transmembrane region" description="Helical" evidence="8">
    <location>
        <begin position="198"/>
        <end position="216"/>
    </location>
</feature>
<feature type="transmembrane region" description="Helical" evidence="8">
    <location>
        <begin position="228"/>
        <end position="246"/>
    </location>
</feature>
<dbReference type="PANTHER" id="PTHR42718:SF9">
    <property type="entry name" value="MAJOR FACILITATOR SUPERFAMILY MULTIDRUG TRANSPORTER MFSC"/>
    <property type="match status" value="1"/>
</dbReference>
<evidence type="ECO:0000256" key="5">
    <source>
        <dbReference type="ARBA" id="ARBA00022692"/>
    </source>
</evidence>
<comment type="caution">
    <text evidence="10">The sequence shown here is derived from an EMBL/GenBank/DDBJ whole genome shotgun (WGS) entry which is preliminary data.</text>
</comment>
<evidence type="ECO:0000256" key="6">
    <source>
        <dbReference type="ARBA" id="ARBA00022989"/>
    </source>
</evidence>
<dbReference type="SUPFAM" id="SSF103473">
    <property type="entry name" value="MFS general substrate transporter"/>
    <property type="match status" value="1"/>
</dbReference>
<evidence type="ECO:0000256" key="1">
    <source>
        <dbReference type="ARBA" id="ARBA00004651"/>
    </source>
</evidence>
<dbReference type="CDD" id="cd17503">
    <property type="entry name" value="MFS_LmrB_MDR_like"/>
    <property type="match status" value="1"/>
</dbReference>
<dbReference type="Pfam" id="PF07690">
    <property type="entry name" value="MFS_1"/>
    <property type="match status" value="1"/>
</dbReference>
<feature type="transmembrane region" description="Helical" evidence="8">
    <location>
        <begin position="266"/>
        <end position="287"/>
    </location>
</feature>
<dbReference type="InterPro" id="IPR004638">
    <property type="entry name" value="EmrB-like"/>
</dbReference>
<keyword evidence="11" id="KW-1185">Reference proteome</keyword>
<evidence type="ECO:0000256" key="3">
    <source>
        <dbReference type="ARBA" id="ARBA00022448"/>
    </source>
</evidence>
<feature type="transmembrane region" description="Helical" evidence="8">
    <location>
        <begin position="12"/>
        <end position="31"/>
    </location>
</feature>
<organism evidence="10 11">
    <name type="scientific">Secundilactobacillus silagincola</name>
    <dbReference type="NCBI Taxonomy" id="1714681"/>
    <lineage>
        <taxon>Bacteria</taxon>
        <taxon>Bacillati</taxon>
        <taxon>Bacillota</taxon>
        <taxon>Bacilli</taxon>
        <taxon>Lactobacillales</taxon>
        <taxon>Lactobacillaceae</taxon>
        <taxon>Secundilactobacillus</taxon>
    </lineage>
</organism>